<evidence type="ECO:0000259" key="7">
    <source>
        <dbReference type="PROSITE" id="PS50113"/>
    </source>
</evidence>
<dbReference type="InterPro" id="IPR001610">
    <property type="entry name" value="PAC"/>
</dbReference>
<accession>A0ABZ0IJ18</accession>
<dbReference type="InterPro" id="IPR013656">
    <property type="entry name" value="PAS_4"/>
</dbReference>
<dbReference type="SMART" id="SM00086">
    <property type="entry name" value="PAC"/>
    <property type="match status" value="2"/>
</dbReference>
<dbReference type="PROSITE" id="PS50113">
    <property type="entry name" value="PAC"/>
    <property type="match status" value="2"/>
</dbReference>
<proteinExistence type="predicted"/>
<feature type="transmembrane region" description="Helical" evidence="6">
    <location>
        <begin position="144"/>
        <end position="164"/>
    </location>
</feature>
<keyword evidence="6" id="KW-1133">Transmembrane helix</keyword>
<dbReference type="EMBL" id="CP136051">
    <property type="protein sequence ID" value="WOK05027.1"/>
    <property type="molecule type" value="Genomic_DNA"/>
</dbReference>
<dbReference type="CDD" id="cd00130">
    <property type="entry name" value="PAS"/>
    <property type="match status" value="2"/>
</dbReference>
<keyword evidence="3" id="KW-0597">Phosphoprotein</keyword>
<keyword evidence="9" id="KW-1185">Reference proteome</keyword>
<dbReference type="InterPro" id="IPR035965">
    <property type="entry name" value="PAS-like_dom_sf"/>
</dbReference>
<organism evidence="8 9">
    <name type="scientific">Imperialibacter roseus</name>
    <dbReference type="NCBI Taxonomy" id="1324217"/>
    <lineage>
        <taxon>Bacteria</taxon>
        <taxon>Pseudomonadati</taxon>
        <taxon>Bacteroidota</taxon>
        <taxon>Cytophagia</taxon>
        <taxon>Cytophagales</taxon>
        <taxon>Flammeovirgaceae</taxon>
        <taxon>Imperialibacter</taxon>
    </lineage>
</organism>
<comment type="catalytic activity">
    <reaction evidence="1">
        <text>ATP + protein L-histidine = ADP + protein N-phospho-L-histidine.</text>
        <dbReference type="EC" id="2.7.13.3"/>
    </reaction>
</comment>
<gene>
    <name evidence="8" type="ORF">RT717_18255</name>
</gene>
<dbReference type="PANTHER" id="PTHR43304">
    <property type="entry name" value="PHYTOCHROME-LIKE PROTEIN CPH1"/>
    <property type="match status" value="1"/>
</dbReference>
<dbReference type="InterPro" id="IPR013655">
    <property type="entry name" value="PAS_fold_3"/>
</dbReference>
<feature type="domain" description="PAC" evidence="7">
    <location>
        <begin position="505"/>
        <end position="557"/>
    </location>
</feature>
<protein>
    <recommendedName>
        <fullName evidence="2">histidine kinase</fullName>
        <ecNumber evidence="2">2.7.13.3</ecNumber>
    </recommendedName>
</protein>
<evidence type="ECO:0000256" key="5">
    <source>
        <dbReference type="ARBA" id="ARBA00022777"/>
    </source>
</evidence>
<sequence>MLSLEKKKSLRVCGLASLTIALIVMVGWLLDLSYLKDLGVAGASMKFNTALGFSLLGLALIGKAYERKWAVVVLTIFLSLLALVTLAEYIFGISLGIDQLFVTDRRSVKYPGRMSTGSSTAFLLTAFALTNLTSRRWYLRLKQYGLHLVSFMALLSIVGVAFGLSPNDRLIFISSMALHTAILFLATSICLSSLSQFGLANILTGEKPGNILSRRMFAQMTGTVLIAGYLLTTLESHQFITAKTSTVLIGVISLFFSLIYVGLIAKRLNLSHDIRRYTEKQLQSYNEALESKVAEQTKSMKTTLDRLYDINRVAMVGGWEADLATNKVTWSTTTKRIHEVPEDYQPDLSTAIKFYKEGEDRNAMAKTVNDAISLGLPWDVELRIITPTGKEKWVRAIGKPIFENGKCMRLNGTFQDIDKRKRVEIEATEGREFLQTLIDNIPVNIYAKDIESRKILINKAELSLMGLNDKALVIGKTDHELFPKASADLSKAEDLQVFSTGEPILGVETSMTLNSGETRWFLTSKIPIKNTEGTITGLLGVSVDITDRKHSEETLKGAATFKTQHQELKDFSSTLSEQLLNPLVSLLKEIETTGGENEEKLVSNVNRLQTSIRTTVKAIEDFTLSIKNTDSGNWRNIK</sequence>
<dbReference type="Pfam" id="PF08448">
    <property type="entry name" value="PAS_4"/>
    <property type="match status" value="1"/>
</dbReference>
<dbReference type="PANTHER" id="PTHR43304:SF1">
    <property type="entry name" value="PAC DOMAIN-CONTAINING PROTEIN"/>
    <property type="match status" value="1"/>
</dbReference>
<feature type="transmembrane region" description="Helical" evidence="6">
    <location>
        <begin position="246"/>
        <end position="265"/>
    </location>
</feature>
<dbReference type="Gene3D" id="3.30.450.20">
    <property type="entry name" value="PAS domain"/>
    <property type="match status" value="2"/>
</dbReference>
<evidence type="ECO:0000256" key="6">
    <source>
        <dbReference type="SAM" id="Phobius"/>
    </source>
</evidence>
<dbReference type="Pfam" id="PF08447">
    <property type="entry name" value="PAS_3"/>
    <property type="match status" value="1"/>
</dbReference>
<evidence type="ECO:0000256" key="3">
    <source>
        <dbReference type="ARBA" id="ARBA00022553"/>
    </source>
</evidence>
<evidence type="ECO:0000256" key="4">
    <source>
        <dbReference type="ARBA" id="ARBA00022679"/>
    </source>
</evidence>
<evidence type="ECO:0000313" key="8">
    <source>
        <dbReference type="EMBL" id="WOK05027.1"/>
    </source>
</evidence>
<dbReference type="InterPro" id="IPR000014">
    <property type="entry name" value="PAS"/>
</dbReference>
<reference evidence="8 9" key="1">
    <citation type="journal article" date="2023" name="Microbiol. Resour. Announc.">
        <title>Complete Genome Sequence of Imperialibacter roseus strain P4T.</title>
        <authorList>
            <person name="Tizabi D.R."/>
            <person name="Bachvaroff T."/>
            <person name="Hill R.T."/>
        </authorList>
    </citation>
    <scope>NUCLEOTIDE SEQUENCE [LARGE SCALE GENOMIC DNA]</scope>
    <source>
        <strain evidence="8 9">P4T</strain>
    </source>
</reference>
<feature type="transmembrane region" description="Helical" evidence="6">
    <location>
        <begin position="170"/>
        <end position="195"/>
    </location>
</feature>
<feature type="transmembrane region" description="Helical" evidence="6">
    <location>
        <begin position="12"/>
        <end position="30"/>
    </location>
</feature>
<dbReference type="RefSeq" id="WP_317487820.1">
    <property type="nucleotide sequence ID" value="NZ_CP136051.1"/>
</dbReference>
<dbReference type="InterPro" id="IPR000700">
    <property type="entry name" value="PAS-assoc_C"/>
</dbReference>
<dbReference type="InterPro" id="IPR052162">
    <property type="entry name" value="Sensor_kinase/Photoreceptor"/>
</dbReference>
<feature type="transmembrane region" description="Helical" evidence="6">
    <location>
        <begin position="216"/>
        <end position="234"/>
    </location>
</feature>
<feature type="transmembrane region" description="Helical" evidence="6">
    <location>
        <begin position="42"/>
        <end position="62"/>
    </location>
</feature>
<evidence type="ECO:0000313" key="9">
    <source>
        <dbReference type="Proteomes" id="UP001302349"/>
    </source>
</evidence>
<dbReference type="SUPFAM" id="SSF55785">
    <property type="entry name" value="PYP-like sensor domain (PAS domain)"/>
    <property type="match status" value="2"/>
</dbReference>
<dbReference type="Gene3D" id="2.10.70.100">
    <property type="match status" value="1"/>
</dbReference>
<keyword evidence="4" id="KW-0808">Transferase</keyword>
<evidence type="ECO:0000256" key="1">
    <source>
        <dbReference type="ARBA" id="ARBA00000085"/>
    </source>
</evidence>
<feature type="transmembrane region" description="Helical" evidence="6">
    <location>
        <begin position="114"/>
        <end position="132"/>
    </location>
</feature>
<dbReference type="EC" id="2.7.13.3" evidence="2"/>
<keyword evidence="6" id="KW-0472">Membrane</keyword>
<feature type="domain" description="PAC" evidence="7">
    <location>
        <begin position="378"/>
        <end position="429"/>
    </location>
</feature>
<dbReference type="Proteomes" id="UP001302349">
    <property type="component" value="Chromosome"/>
</dbReference>
<feature type="transmembrane region" description="Helical" evidence="6">
    <location>
        <begin position="69"/>
        <end position="94"/>
    </location>
</feature>
<dbReference type="NCBIfam" id="TIGR00229">
    <property type="entry name" value="sensory_box"/>
    <property type="match status" value="1"/>
</dbReference>
<evidence type="ECO:0000256" key="2">
    <source>
        <dbReference type="ARBA" id="ARBA00012438"/>
    </source>
</evidence>
<name>A0ABZ0IJ18_9BACT</name>
<keyword evidence="5" id="KW-0418">Kinase</keyword>
<keyword evidence="6" id="KW-0812">Transmembrane</keyword>